<sequence>MFFVAGILILGCAVAGCVQPAQERAEAELCRDLEALGVALQNLQSVNATSSVGDIRDAQGEVQSARENVRSSAGRLADIRVNELTAAYEELSQVVQNIPNSANVVEIVQTIRPKVQAGTTG</sequence>
<dbReference type="AlphaFoldDB" id="A0A498H4F5"/>
<dbReference type="Proteomes" id="UP000290932">
    <property type="component" value="Unassembled WGS sequence"/>
</dbReference>
<name>A0A498H4F5_9EURY</name>
<evidence type="ECO:0000313" key="2">
    <source>
        <dbReference type="Proteomes" id="UP000290932"/>
    </source>
</evidence>
<keyword evidence="2" id="KW-1185">Reference proteome</keyword>
<accession>A0A498H4F5</accession>
<proteinExistence type="predicted"/>
<evidence type="ECO:0000313" key="1">
    <source>
        <dbReference type="EMBL" id="RXE56756.1"/>
    </source>
</evidence>
<protein>
    <submittedName>
        <fullName evidence="1">Uncharacterized protein</fullName>
    </submittedName>
</protein>
<reference evidence="1 2" key="1">
    <citation type="journal article" date="2015" name="Int. J. Syst. Evol. Microbiol.">
        <title>Methanoculleus taiwanensis sp. nov., a methanogen isolated from deep marine sediment at the deformation front area near Taiwan.</title>
        <authorList>
            <person name="Weng C.Y."/>
            <person name="Chen S.C."/>
            <person name="Lai M.C."/>
            <person name="Wu S.Y."/>
            <person name="Lin S."/>
            <person name="Yang T.F."/>
            <person name="Chen P.C."/>
        </authorList>
    </citation>
    <scope>NUCLEOTIDE SEQUENCE [LARGE SCALE GENOMIC DNA]</scope>
    <source>
        <strain evidence="1 2">CYW4</strain>
    </source>
</reference>
<comment type="caution">
    <text evidence="1">The sequence shown here is derived from an EMBL/GenBank/DDBJ whole genome shotgun (WGS) entry which is preliminary data.</text>
</comment>
<dbReference type="EMBL" id="LHQS01000001">
    <property type="protein sequence ID" value="RXE56756.1"/>
    <property type="molecule type" value="Genomic_DNA"/>
</dbReference>
<gene>
    <name evidence="1" type="ORF">ABH15_00850</name>
</gene>
<organism evidence="1 2">
    <name type="scientific">Methanoculleus taiwanensis</name>
    <dbReference type="NCBI Taxonomy" id="1550565"/>
    <lineage>
        <taxon>Archaea</taxon>
        <taxon>Methanobacteriati</taxon>
        <taxon>Methanobacteriota</taxon>
        <taxon>Stenosarchaea group</taxon>
        <taxon>Methanomicrobia</taxon>
        <taxon>Methanomicrobiales</taxon>
        <taxon>Methanomicrobiaceae</taxon>
        <taxon>Methanoculleus</taxon>
    </lineage>
</organism>